<evidence type="ECO:0000313" key="4">
    <source>
        <dbReference type="Proteomes" id="UP000541535"/>
    </source>
</evidence>
<feature type="transmembrane region" description="Helical" evidence="1">
    <location>
        <begin position="210"/>
        <end position="230"/>
    </location>
</feature>
<feature type="transmembrane region" description="Helical" evidence="1">
    <location>
        <begin position="250"/>
        <end position="272"/>
    </location>
</feature>
<dbReference type="GO" id="GO:0080120">
    <property type="term" value="P:CAAX-box protein maturation"/>
    <property type="evidence" value="ECO:0007669"/>
    <property type="project" value="UniProtKB-ARBA"/>
</dbReference>
<dbReference type="Proteomes" id="UP000541535">
    <property type="component" value="Unassembled WGS sequence"/>
</dbReference>
<dbReference type="AlphaFoldDB" id="A0A7W5BC56"/>
<sequence length="286" mass="30842">MNTAQQTVMPIPTFRHRMLAKPLVRGIVAALAVVVPLAAALMLSEAIAPKHLRVIWPNILAMLACLAGYGFYVHRVEKRPLLELSGPDALGETLAGAGLGLLLSLGALLPLWLLNVYQVQGVNAWTVLLKPAAGMALVAVFEELLCRAVLFRLVEKSWGSATALVVSLLFFIVAHLPNEHISAIGVLNTGMAGIGLSAAYMATRRLWLPIGLHFVWNYLFDAVFSIPVSGQPAKGLLQGTMHGPEWLSGGAYGIEASLLTLLVWSLASLILLRLAQQRGHTFPRPR</sequence>
<protein>
    <recommendedName>
        <fullName evidence="2">CAAX prenyl protease 2/Lysostaphin resistance protein A-like domain-containing protein</fullName>
    </recommendedName>
</protein>
<feature type="transmembrane region" description="Helical" evidence="1">
    <location>
        <begin position="158"/>
        <end position="176"/>
    </location>
</feature>
<dbReference type="RefSeq" id="WP_183442244.1">
    <property type="nucleotide sequence ID" value="NZ_JACHXD010000010.1"/>
</dbReference>
<feature type="transmembrane region" description="Helical" evidence="1">
    <location>
        <begin position="55"/>
        <end position="73"/>
    </location>
</feature>
<evidence type="ECO:0000313" key="3">
    <source>
        <dbReference type="EMBL" id="MBB3120464.1"/>
    </source>
</evidence>
<organism evidence="3 4">
    <name type="scientific">Pseudoduganella violacea</name>
    <dbReference type="NCBI Taxonomy" id="1715466"/>
    <lineage>
        <taxon>Bacteria</taxon>
        <taxon>Pseudomonadati</taxon>
        <taxon>Pseudomonadota</taxon>
        <taxon>Betaproteobacteria</taxon>
        <taxon>Burkholderiales</taxon>
        <taxon>Oxalobacteraceae</taxon>
        <taxon>Telluria group</taxon>
        <taxon>Pseudoduganella</taxon>
    </lineage>
</organism>
<keyword evidence="1" id="KW-1133">Transmembrane helix</keyword>
<dbReference type="GO" id="GO:0004175">
    <property type="term" value="F:endopeptidase activity"/>
    <property type="evidence" value="ECO:0007669"/>
    <property type="project" value="UniProtKB-ARBA"/>
</dbReference>
<accession>A0A7W5BC56</accession>
<dbReference type="PANTHER" id="PTHR39430:SF1">
    <property type="entry name" value="PROTEASE"/>
    <property type="match status" value="1"/>
</dbReference>
<feature type="transmembrane region" description="Helical" evidence="1">
    <location>
        <begin position="94"/>
        <end position="113"/>
    </location>
</feature>
<feature type="transmembrane region" description="Helical" evidence="1">
    <location>
        <begin position="182"/>
        <end position="203"/>
    </location>
</feature>
<reference evidence="3 4" key="1">
    <citation type="submission" date="2020-08" db="EMBL/GenBank/DDBJ databases">
        <title>Genomic Encyclopedia of Type Strains, Phase III (KMG-III): the genomes of soil and plant-associated and newly described type strains.</title>
        <authorList>
            <person name="Whitman W."/>
        </authorList>
    </citation>
    <scope>NUCLEOTIDE SEQUENCE [LARGE SCALE GENOMIC DNA]</scope>
    <source>
        <strain evidence="3 4">CECT 8897</strain>
    </source>
</reference>
<keyword evidence="4" id="KW-1185">Reference proteome</keyword>
<feature type="domain" description="CAAX prenyl protease 2/Lysostaphin resistance protein A-like" evidence="2">
    <location>
        <begin position="129"/>
        <end position="219"/>
    </location>
</feature>
<proteinExistence type="predicted"/>
<keyword evidence="1" id="KW-0472">Membrane</keyword>
<dbReference type="EMBL" id="JACHXD010000010">
    <property type="protein sequence ID" value="MBB3120464.1"/>
    <property type="molecule type" value="Genomic_DNA"/>
</dbReference>
<feature type="transmembrane region" description="Helical" evidence="1">
    <location>
        <begin position="23"/>
        <end position="43"/>
    </location>
</feature>
<comment type="caution">
    <text evidence="3">The sequence shown here is derived from an EMBL/GenBank/DDBJ whole genome shotgun (WGS) entry which is preliminary data.</text>
</comment>
<evidence type="ECO:0000256" key="1">
    <source>
        <dbReference type="SAM" id="Phobius"/>
    </source>
</evidence>
<gene>
    <name evidence="3" type="ORF">FHS03_003531</name>
</gene>
<dbReference type="Pfam" id="PF02517">
    <property type="entry name" value="Rce1-like"/>
    <property type="match status" value="1"/>
</dbReference>
<feature type="transmembrane region" description="Helical" evidence="1">
    <location>
        <begin position="125"/>
        <end position="146"/>
    </location>
</feature>
<keyword evidence="1" id="KW-0812">Transmembrane</keyword>
<dbReference type="InterPro" id="IPR003675">
    <property type="entry name" value="Rce1/LyrA-like_dom"/>
</dbReference>
<dbReference type="PANTHER" id="PTHR39430">
    <property type="entry name" value="MEMBRANE-ASSOCIATED PROTEASE-RELATED"/>
    <property type="match status" value="1"/>
</dbReference>
<name>A0A7W5BC56_9BURK</name>
<evidence type="ECO:0000259" key="2">
    <source>
        <dbReference type="Pfam" id="PF02517"/>
    </source>
</evidence>